<evidence type="ECO:0000313" key="2">
    <source>
        <dbReference type="EMBL" id="TXS34117.1"/>
    </source>
</evidence>
<accession>A0A652LEC3</accession>
<dbReference type="EMBL" id="RDBM01000007">
    <property type="protein sequence ID" value="TXS34117.1"/>
    <property type="molecule type" value="Genomic_DNA"/>
</dbReference>
<gene>
    <name evidence="2" type="ORF">EAO74_01265</name>
</gene>
<feature type="non-terminal residue" evidence="2">
    <location>
        <position position="1"/>
    </location>
</feature>
<protein>
    <submittedName>
        <fullName evidence="2">Uncharacterized protein</fullName>
    </submittedName>
</protein>
<evidence type="ECO:0000256" key="1">
    <source>
        <dbReference type="SAM" id="MobiDB-lite"/>
    </source>
</evidence>
<organism evidence="2">
    <name type="scientific">Streptomyces sp. gb1(2016)</name>
    <dbReference type="NCBI Taxonomy" id="1828321"/>
    <lineage>
        <taxon>Bacteria</taxon>
        <taxon>Bacillati</taxon>
        <taxon>Actinomycetota</taxon>
        <taxon>Actinomycetes</taxon>
        <taxon>Kitasatosporales</taxon>
        <taxon>Streptomycetaceae</taxon>
        <taxon>Streptomyces</taxon>
    </lineage>
</organism>
<name>A0A652LEC3_9ACTN</name>
<dbReference type="AlphaFoldDB" id="A0A652LEC3"/>
<comment type="caution">
    <text evidence="2">The sequence shown here is derived from an EMBL/GenBank/DDBJ whole genome shotgun (WGS) entry which is preliminary data.</text>
</comment>
<feature type="region of interest" description="Disordered" evidence="1">
    <location>
        <begin position="1"/>
        <end position="24"/>
    </location>
</feature>
<sequence length="98" mass="10397">VLDDGTKVVTHQGPGEKGGAGVKMREVDTIRPDGLGESLHAVQRQGRCGTADAGALLRGRVPFVHRDPVALGCQQVRVPPPRLLAPVRILPALEQHEA</sequence>
<proteinExistence type="predicted"/>
<reference evidence="2" key="1">
    <citation type="submission" date="2018-10" db="EMBL/GenBank/DDBJ databases">
        <authorList>
            <person name="Hariharan J."/>
            <person name="Choudoir M.J."/>
            <person name="Diebold P."/>
            <person name="Panke-Buisse K."/>
            <person name="Campbell A.N."/>
            <person name="Buckley D.H."/>
        </authorList>
    </citation>
    <scope>NUCLEOTIDE SEQUENCE</scope>
    <source>
        <strain evidence="2">Gb1</strain>
    </source>
</reference>